<dbReference type="RefSeq" id="WP_377477640.1">
    <property type="nucleotide sequence ID" value="NZ_JBHLWO010000002.1"/>
</dbReference>
<evidence type="ECO:0008006" key="3">
    <source>
        <dbReference type="Google" id="ProtNLM"/>
    </source>
</evidence>
<protein>
    <recommendedName>
        <fullName evidence="3">HTH cro/C1-type domain-containing protein</fullName>
    </recommendedName>
</protein>
<dbReference type="Proteomes" id="UP001589774">
    <property type="component" value="Unassembled WGS sequence"/>
</dbReference>
<dbReference type="EMBL" id="JBHLWO010000002">
    <property type="protein sequence ID" value="MFC0320725.1"/>
    <property type="molecule type" value="Genomic_DNA"/>
</dbReference>
<reference evidence="1 2" key="1">
    <citation type="submission" date="2024-09" db="EMBL/GenBank/DDBJ databases">
        <authorList>
            <person name="Sun Q."/>
            <person name="Mori K."/>
        </authorList>
    </citation>
    <scope>NUCLEOTIDE SEQUENCE [LARGE SCALE GENOMIC DNA]</scope>
    <source>
        <strain evidence="1 2">CCM 7765</strain>
    </source>
</reference>
<evidence type="ECO:0000313" key="2">
    <source>
        <dbReference type="Proteomes" id="UP001589774"/>
    </source>
</evidence>
<proteinExistence type="predicted"/>
<gene>
    <name evidence="1" type="ORF">ACFFI0_20535</name>
</gene>
<organism evidence="1 2">
    <name type="scientific">Olivibacter oleidegradans</name>
    <dbReference type="NCBI Taxonomy" id="760123"/>
    <lineage>
        <taxon>Bacteria</taxon>
        <taxon>Pseudomonadati</taxon>
        <taxon>Bacteroidota</taxon>
        <taxon>Sphingobacteriia</taxon>
        <taxon>Sphingobacteriales</taxon>
        <taxon>Sphingobacteriaceae</taxon>
        <taxon>Olivibacter</taxon>
    </lineage>
</organism>
<keyword evidence="2" id="KW-1185">Reference proteome</keyword>
<accession>A0ABV6HRM2</accession>
<evidence type="ECO:0000313" key="1">
    <source>
        <dbReference type="EMBL" id="MFC0320725.1"/>
    </source>
</evidence>
<comment type="caution">
    <text evidence="1">The sequence shown here is derived from an EMBL/GenBank/DDBJ whole genome shotgun (WGS) entry which is preliminary data.</text>
</comment>
<name>A0ABV6HRM2_9SPHI</name>
<sequence>MFEIALAEFIAILERYMKVFGLYSMDISSLAGSTRDFVKDLKESKTGPTFKTLVATASVFNLKYYQLGNPNFPIPKLEELPSKTVDKINWRKKVGVPEENQYNKLDLNRKVLYALEKVTDKSKFLASEVFSLLDNQTKNELKTSIRITGLFSDELKDYVEKIGEANKIEGKRGRPEEYYKLTTLITGSKTSK</sequence>